<proteinExistence type="inferred from homology"/>
<sequence length="296" mass="30815">MRVVIAGSSGLIGTSLVAHLRAAGHEVLRLVRRAPAAPDERGWDPPAGRIDDGTFDGVDGVINLAGAGIADRPWSGARKQLLRDSRNVPTEVLATAVADHGVAALLNASGINYYGDTGTRVVDETAPPGAGFLAEVCRDWEAATAPASDAGARVVLLRSAAVLSPGGGLLGRLRPLFSLMLGGRIGSGEQAFPWISLDDEVGAIRFLLEHPDVSGPVNLAGPEPATNAEFTEALAAVLRRPAPFTAPAFALRAVLGQMADEMVLTGPVAVPAVLLKHGYQFRHRSVREALAAALER</sequence>
<dbReference type="PANTHER" id="PTHR11092">
    <property type="entry name" value="SUGAR NUCLEOTIDE EPIMERASE RELATED"/>
    <property type="match status" value="1"/>
</dbReference>
<dbReference type="CDD" id="cd05242">
    <property type="entry name" value="SDR_a8"/>
    <property type="match status" value="1"/>
</dbReference>
<feature type="domain" description="DUF1731" evidence="3">
    <location>
        <begin position="246"/>
        <end position="292"/>
    </location>
</feature>
<feature type="domain" description="NAD-dependent epimerase/dehydratase" evidence="2">
    <location>
        <begin position="3"/>
        <end position="214"/>
    </location>
</feature>
<organism evidence="4 5">
    <name type="scientific">Pseudonocardia xinjiangensis</name>
    <dbReference type="NCBI Taxonomy" id="75289"/>
    <lineage>
        <taxon>Bacteria</taxon>
        <taxon>Bacillati</taxon>
        <taxon>Actinomycetota</taxon>
        <taxon>Actinomycetes</taxon>
        <taxon>Pseudonocardiales</taxon>
        <taxon>Pseudonocardiaceae</taxon>
        <taxon>Pseudonocardia</taxon>
    </lineage>
</organism>
<dbReference type="RefSeq" id="WP_169399836.1">
    <property type="nucleotide sequence ID" value="NZ_BAAAJH010000005.1"/>
</dbReference>
<dbReference type="InterPro" id="IPR001509">
    <property type="entry name" value="Epimerase_deHydtase"/>
</dbReference>
<dbReference type="Pfam" id="PF01370">
    <property type="entry name" value="Epimerase"/>
    <property type="match status" value="1"/>
</dbReference>
<evidence type="ECO:0000256" key="1">
    <source>
        <dbReference type="ARBA" id="ARBA00009353"/>
    </source>
</evidence>
<dbReference type="SUPFAM" id="SSF51735">
    <property type="entry name" value="NAD(P)-binding Rossmann-fold domains"/>
    <property type="match status" value="1"/>
</dbReference>
<dbReference type="InterPro" id="IPR010099">
    <property type="entry name" value="SDR39U1"/>
</dbReference>
<dbReference type="InterPro" id="IPR036291">
    <property type="entry name" value="NAD(P)-bd_dom_sf"/>
</dbReference>
<name>A0ABX1RQ80_9PSEU</name>
<dbReference type="NCBIfam" id="TIGR01777">
    <property type="entry name" value="yfcH"/>
    <property type="match status" value="1"/>
</dbReference>
<evidence type="ECO:0000313" key="4">
    <source>
        <dbReference type="EMBL" id="NMH81809.1"/>
    </source>
</evidence>
<comment type="caution">
    <text evidence="4">The sequence shown here is derived from an EMBL/GenBank/DDBJ whole genome shotgun (WGS) entry which is preliminary data.</text>
</comment>
<dbReference type="InterPro" id="IPR013549">
    <property type="entry name" value="DUF1731"/>
</dbReference>
<accession>A0ABX1RQ80</accession>
<dbReference type="Pfam" id="PF08338">
    <property type="entry name" value="DUF1731"/>
    <property type="match status" value="1"/>
</dbReference>
<evidence type="ECO:0000313" key="5">
    <source>
        <dbReference type="Proteomes" id="UP001296706"/>
    </source>
</evidence>
<dbReference type="Gene3D" id="3.40.50.720">
    <property type="entry name" value="NAD(P)-binding Rossmann-like Domain"/>
    <property type="match status" value="1"/>
</dbReference>
<keyword evidence="5" id="KW-1185">Reference proteome</keyword>
<gene>
    <name evidence="4" type="ORF">HF577_32555</name>
</gene>
<dbReference type="PANTHER" id="PTHR11092:SF0">
    <property type="entry name" value="EPIMERASE FAMILY PROTEIN SDR39U1"/>
    <property type="match status" value="1"/>
</dbReference>
<evidence type="ECO:0000259" key="2">
    <source>
        <dbReference type="Pfam" id="PF01370"/>
    </source>
</evidence>
<dbReference type="EMBL" id="JAAXKY010000172">
    <property type="protein sequence ID" value="NMH81809.1"/>
    <property type="molecule type" value="Genomic_DNA"/>
</dbReference>
<reference evidence="4 5" key="1">
    <citation type="submission" date="2020-04" db="EMBL/GenBank/DDBJ databases">
        <authorList>
            <person name="Klaysubun C."/>
            <person name="Duangmal K."/>
            <person name="Lipun K."/>
        </authorList>
    </citation>
    <scope>NUCLEOTIDE SEQUENCE [LARGE SCALE GENOMIC DNA]</scope>
    <source>
        <strain evidence="4 5">JCM 11839</strain>
    </source>
</reference>
<dbReference type="Proteomes" id="UP001296706">
    <property type="component" value="Unassembled WGS sequence"/>
</dbReference>
<comment type="similarity">
    <text evidence="1">Belongs to the NAD(P)-dependent epimerase/dehydratase family. SDR39U1 subfamily.</text>
</comment>
<evidence type="ECO:0000259" key="3">
    <source>
        <dbReference type="Pfam" id="PF08338"/>
    </source>
</evidence>
<protein>
    <submittedName>
        <fullName evidence="4">TIGR01777 family protein</fullName>
    </submittedName>
</protein>